<proteinExistence type="predicted"/>
<evidence type="ECO:0000313" key="2">
    <source>
        <dbReference type="Proteomes" id="UP001202289"/>
    </source>
</evidence>
<name>A0ACC6ADN9_9BACI</name>
<protein>
    <submittedName>
        <fullName evidence="1">Beta-lactamase family protein</fullName>
    </submittedName>
</protein>
<evidence type="ECO:0000313" key="1">
    <source>
        <dbReference type="EMBL" id="MCM3738399.1"/>
    </source>
</evidence>
<gene>
    <name evidence="1" type="ORF">M3215_22105</name>
</gene>
<organism evidence="1 2">
    <name type="scientific">Bacillus cytotoxicus</name>
    <dbReference type="NCBI Taxonomy" id="580165"/>
    <lineage>
        <taxon>Bacteria</taxon>
        <taxon>Bacillati</taxon>
        <taxon>Bacillota</taxon>
        <taxon>Bacilli</taxon>
        <taxon>Bacillales</taxon>
        <taxon>Bacillaceae</taxon>
        <taxon>Bacillus</taxon>
        <taxon>Bacillus cereus group</taxon>
    </lineage>
</organism>
<reference evidence="1" key="1">
    <citation type="submission" date="2022-05" db="EMBL/GenBank/DDBJ databases">
        <title>Comparative Genomics of Spacecraft Associated Microbes.</title>
        <authorList>
            <person name="Tran M.T."/>
            <person name="Wright A."/>
            <person name="Seuylemezian A."/>
            <person name="Eisen J."/>
            <person name="Coil D."/>
        </authorList>
    </citation>
    <scope>NUCLEOTIDE SEQUENCE</scope>
    <source>
        <strain evidence="1">FAIRING 10M-2.2</strain>
    </source>
</reference>
<accession>A0ACC6ADN9</accession>
<sequence length="343" mass="39230">MFEISDKTLRLIKKTCRGKKHLKLTIGYLTDDNSVIKIYNENGELDSSKKYHYEIGSITKTFTASLLAKYVFENKMSINDPIQKYIEELKEDEYYPTLLRLATHSSGYSEMLPFNKREYFNLILDLIFGGRDFNENNPLNMDFNKMKMLIEENKLKEEVDYSCKYSNFGISLIGYMLGIVLGRGYWDTMNDFLQNELGLSNTYLGTSNNNLHGYNRKNNDCGNWKWDKENLISPAGAISSTADDLLKYAKINIYEDQPYLSLCHKKHGNGTKKYDMGLGWMLLKKNNNVILHGGGTGCFSSFLGIDKEKKVASVVLANYQLGRNADENIGISLLESLQKSKDI</sequence>
<dbReference type="EMBL" id="JAMBOP010000042">
    <property type="protein sequence ID" value="MCM3738399.1"/>
    <property type="molecule type" value="Genomic_DNA"/>
</dbReference>
<dbReference type="Proteomes" id="UP001202289">
    <property type="component" value="Unassembled WGS sequence"/>
</dbReference>
<keyword evidence="2" id="KW-1185">Reference proteome</keyword>
<comment type="caution">
    <text evidence="1">The sequence shown here is derived from an EMBL/GenBank/DDBJ whole genome shotgun (WGS) entry which is preliminary data.</text>
</comment>